<protein>
    <submittedName>
        <fullName evidence="1">11795_t:CDS:1</fullName>
    </submittedName>
</protein>
<accession>A0ACA9JU96</accession>
<feature type="non-terminal residue" evidence="1">
    <location>
        <position position="1"/>
    </location>
</feature>
<comment type="caution">
    <text evidence="1">The sequence shown here is derived from an EMBL/GenBank/DDBJ whole genome shotgun (WGS) entry which is preliminary data.</text>
</comment>
<evidence type="ECO:0000313" key="1">
    <source>
        <dbReference type="EMBL" id="CAG8435114.1"/>
    </source>
</evidence>
<proteinExistence type="predicted"/>
<dbReference type="Proteomes" id="UP000789860">
    <property type="component" value="Unassembled WGS sequence"/>
</dbReference>
<dbReference type="EMBL" id="CAJVPM010000052">
    <property type="protein sequence ID" value="CAG8435114.1"/>
    <property type="molecule type" value="Genomic_DNA"/>
</dbReference>
<name>A0ACA9JU96_9GLOM</name>
<evidence type="ECO:0000313" key="2">
    <source>
        <dbReference type="Proteomes" id="UP000789860"/>
    </source>
</evidence>
<organism evidence="1 2">
    <name type="scientific">Scutellospora calospora</name>
    <dbReference type="NCBI Taxonomy" id="85575"/>
    <lineage>
        <taxon>Eukaryota</taxon>
        <taxon>Fungi</taxon>
        <taxon>Fungi incertae sedis</taxon>
        <taxon>Mucoromycota</taxon>
        <taxon>Glomeromycotina</taxon>
        <taxon>Glomeromycetes</taxon>
        <taxon>Diversisporales</taxon>
        <taxon>Gigasporaceae</taxon>
        <taxon>Scutellospora</taxon>
    </lineage>
</organism>
<sequence>PVLQDSRPIQTEVKDNSVLHESDNLEDDLLKQNQEAPLKENPSSDKFEAKDASPQVTILQDPNYIEFEIKDKVPLNASQESNNLEIDLQKQNVEDSPQTFQQIYDQLAIKGVFSNDSQNMPADNSRLDETSSETQQPVYDDAMTFQKIQEELIKRGDIDNNSQSIPSSIGPENNNTQQFTNYNNPVIMSTVSISQINIETQFTNYENSSPQFSIGTYSNTPPITTSAGTGTPISEADYNTPLSTNNEIYNPATILGTSTSQFSYETNKNFSSSVTIDTPQFDNTLPSVTIDTSQFNNISPSATIDTPQFDNTLPSVTKDTFQFNNTSPSATLDTSQFDNTLPSITTDTSQFNNTSPSATLDTSQFNNTLPPATMDKSQFNNTSPSATLDTSQFNNTSPSVTMDTSQSQFINTSLIEIEQGTQTAQTEHVSTSTIPIVYNTIPTEHATSTIPITSTKPGSTTSEIVTLLSSVSSPKIEPIVDSTVNIPVVDSDTDYIGYIPNNEPTSGYIDLRNKSNNNANEDSDSTHDNSQSIAHPLDDSSNKPASYPESNFENNNTEKVSTGINSSDSSEYVVDAKDYQLDPHFRSQPTGILSKVKNMWPFTSGKDEDKYGEYVKVTFHVHLPQYIERYGEPVILGNCKELGGWTNITIQLTQPHKREFPTYWRSHPVEIQIGGNEIKYKYGIFSNQNVDFEGEGEMQNRTLDTRTNDQYDIWRNNRSHNIFDLREFAFIRCIYDAVNIENLKDKVMQFQILLENYRDFALKFLTIDFIAQHCHDKKFEKRLFLCVLLGYYIKHRKDPRSFIFQLPTNFRSNLLLEALEYVQHDTFTSDIQPIMVPVVSALVRHNAIVIISFEWLRIFRVAQVLDPRYTFVDGFIGANYNKDRISRLLKEWPKLVVPYLDKVDEHIYIKIAKWLMSFCLDMETLNIIWRDNIYHTRSIDNEILIDFSGSVHKIIAHDDASALYVNYTKVVPEYRAIISGLFRERIVNLLKTQQGGWDQNNLQALGRLLKDKQLYSERDHFLNAMDYVSLSAVFNLLNLFPDLLEYWINSKFSNSRSPDVLRICQQWFTRIISNLNYNHSMSLNEGGRFIYTVYEHLTRLKSLLNDKSKIYQELLYIASERIKKCSHNHILFATVQVGVLNKSITEHFRDLVTENILVARNIRNPDKNLMDMICWICGQENLDKLDVPNSLSENLLCYIMNCLESQVSHIPDQQLDLIKHTDFWRIIFNARGNVTNLHRHSHVTRMRSTNSNLAGSIVDRTIDIKTLQIILSKYNYQLYKLANSKTFINIYETQLNRINEEIDVDYVINTLIPAVHEEHTTTFKKYKDKKWEQIKYSDAFPLWKGVTDIRTELELISEVVYLSKSNHALEDSLKHLNNIPKWEERLQKLSTIVEIFKVPLKTEDWLGRSLKWLREDILSLGKLSEFVNYIKEHNPLDNENYWALIKELSFASEILEFLQTIAEHDIKNLINGVDDYSDERLIQEDTVSSLIQVKQLVVQLMRRKYNNIGEFLKVLGKISHENPSLPSKITICAGFNMTLQNMLRNIENRGEVTEEKIQNAVLRGIYTFEKDDKSDKFNVTLVYQTDKTDKMTYNMSDLQDLCGRALLIVKHANIGSSTNTDLTDKEISRKIMNEFVLQVDTAQEILNVGSKLIQMGHFYYRQFKKKIIGTEKRFGTTDIKDLLAKFKADLYNWKKAVDEAQEQYYYLTFFPARHILACFDYFTSDVQNNENTETCKTLIKFVNSKAELPPRKYHSGISHNINDYSRTLNEIGKKLQSIFGKLPKTTRELRVGGERIIADVVDSGKLCVASCSDKLRVPNIIMSLYANHRGKLFCIANLELLEFEMQYGLVESIRSMREKQNDYFLALVCCREGSFHHHILDQFSEDAYPTNGLNAETMETIYRDLCSNVICISSDLSGQGKTEWIKQASFEKKKIPRSFLISDGADFESLVRQLKDCKLQQFESLHINIVSADNSNEINMFLFELLTLGFVSSNVDIASFPQIPVFIEVASTVQQKLLNSLPITGYLVKEHLSWNIRNLKISFELCSPIQIVCNYLDARDRDEIDARDIVFHGQNCIKKPLSDKRCQDLITKYFFEGNADGVSSFRFVEIFVNVLADQLARLSSSAYFKVENLILLIKKETLLRTTLVDTLINVSKEFATRSVKTKMAQLESIFDDYDVKFEIIQWDKSIHLLVLFMSQNPDSICALYRERNQVPENVKNFLKSQVMTNPDRWELEDYNRMPPSLLLKRLEGIARRTMYDIRLPLYALSADNIIKMALILLRARANVPVVVMGEAGCGKSSLIGFLAKVVEVNYEAFNLHAGIKEQDILYFMGKAHKRANNGEIWLFFDEINTCNHIGLLANLIVHRTLQGKLVHPNIRLFAACNPYRKRTRAQSQTGLKNKVKRYEESNLVYQVKPLPDQILDYVWDYGVLLPSDEKKYIQIMVESQLGERHELFTELLFASQQFIRSIEEDYSVSLRDIKRAIKLVLFFNKSLQDRPRSAKDANRYPNPNSRIGLLIRCYILALGLCYQCRIYDQESRREYRQEMIKVFQKFNETKSIKEDGFIKVIRDEQEDWIKRMQLPPNTAMNEALLENVLVMIVCILTKIPVFIIGQNLCGSDSNDRYFRKLPQGSSSSTSDGIIKVFQKAVNYQETSSKEFPVMSVVVLDNVGLAENSPHNPLKVLHALLEPNYPSDGPAVSVVGISNWRLDNSKSSRALLVQSIEDFVDTAVRLLDTKLHNSITRASLQPLAKAYLEYEGIGQSHSNFHGLRDYYGLVKSLSKLDLSPENVQMALERNFGGTDRNENLCEEYFETVLRTFNDYQNWTYNPTSILTLIKANLDDENARHLMVIGKSDSMVTILTYQLIEKKLDPVVILGSQFQDDQQDYSYSVLSRIMNYILFGSKHDPKYYTRVALGAYSNPMLHVHKNFRCILVLDEKKLATADPPLLNRFEKQRMTIYDTFTDNHRRLDKILSTWAQQMAFMVETNMSQTSFTLNDLFIGFDENETLQSLVIDIMTKFPEDEEKVILKRCKAALIDIASSDGIIRASKSNVDPREIDLWKNVYFRNFTDEHIPAQCHDSLSAFLACLLYTSNAVMSRIIINTFSNINTDVAGCLKDLITCQVDKLSTFKTEAQLQNRIKRFWEESNEQMLILQCDVTTVNAGCIKLAKFIIEQFQNEFMRKNPKNPKYVCIILHIQRDQKYMSSFNFMCGWKQVTIETLTQQERNLSTILNGSLTDIISNEYKFEEILEHELLWCLLCIKYPSTSKSVDHIKTLKADLMKCSFLIECLKERALNWIEENSTDGWQYQVASDKRLLYPYPSFSAALLAYLRSLVRHPIAKLLFALEKLSLTKTFISINHQKKYQTLISFLQKMFFDPNVLSIKDLPEPKPDRYVMSEHFYDLKFPFSYYFMKKINEFRVTWEDELARLCEDPANCDDNQELSHDAFENAVKGFSANVMTSLPAINEQIFRDFSDLYFKDFVTVIVANDADMKDPNLLEKLLQQLIGRTNVLDPVLLHIYWWKHSNVVSANLQLAQMCPLAITEFVRERSDITFEEFLIDKVIKTKLDQIVRKDSAPQLDQWQHEVVKILSLSAKVLKTNKLRSYQLLRICNDIVSSKLIELPNIKDIIKLGLASDEQNVLSKKFIDHVLGILSKLEKTEQNLILQRSFIMSCLNTIPLESNVRQSLYNNIFSQDPFPLMGSIITKIFWNEEEDAFLRILRDTREIFQASPRLKVINSALKSKSLDSSMATLCCDIIQKEFFLYMDIPEMAQYFGHAVQALLEKTVEPLKRISAIAFLKEFVSCMWNQTLQDDYTLPISFIGIMEVGEFDGDVLIEEINIYMTIDDPLIHSFKVYFLRELRHKGLSIDDLKRFCATHTPKFPWLSTFKWNDNKDTRLPFNPYWQLPEYRQAENAFKELYSINNKALFQTFIQQLQNANAFRARIALIGLIMSRLHVVRASREWGAPEIQAADFLKVVNTMNNLSTGYRQIIGRILSNNQTFLRLDNSIDNSNLLLKSVIAHIIALHASIPPDSTPFAAYFHKIETCQNTFILATVSDIESLILSAVVNGGGGPITRGHAVVARRCPECKNNTIGGQNYRLAAGNRKLDNVPITGPIKSKDQPGYIGEPVNNEINHSVRSMTPCSYRILHLIVHALIGSSAHIPATLNFLRKHNQTATNTEQYCLGHIITDWKVLRQILNCSDENLALLFHSLITTITHTPPPASMLRTQAEREDWETHFTRNYVSPLIRSVTETVTNFRTALDAAAAGQGNIIESEIDQTRAIDDEYRLSNLPRLWRKIDSINFNSFRAYYNGDLVQYQAKYPFLAVFFKYIEQLEIIQKLWPIVQFVQILSSRLSYRISRKDAENMTFAEFIDKEADRADLIYMFKKFEESWNEIIDKVDRYQCYELPQKPMMNRNMCVIMGLVEAKDNSIYLCAILEYLITLQNNFLQDVMTIPPGSCRALKYLEQTSFNADEGTSTATTSQYSIRTLTLNKARSDNIIVYNQEEFRGIHMFSQRNLGVGRGLDVIYDLQKIEVELARQLVFEKVYIDTVGENSLYMEPFTYHMELFQRSARILGDIQDLIPQEPIPPEQVELLIGSSTNSPYAFQLNNIDTSFDNPSEILSSLEILLCFIKRTPGCNCEILIKEYVNQWTALSGLNNNHEFRTLLNKPFKLKHIISLYELIEGQVANLTIDYIHDKYAEELTPEQREEIKKIIDFEAKQPATMINGKVMKISAETVATALKRFIYRFLQGENQKETDPLYLYVCDSSLHFWPPIISESDLDELFPQSLLVSQALVAYKYVIDQIDVHIQIASQREQQIQLQLTNPEANRRVPPTPVPQPSARRKQKRFNDYLNWIECVLIEKSQSSPNVAEKPSLAEAITKLLAPHGQYNTKKLISPVHEYYADFRGTMSKFKFTSVKGCLDFTKEFNSWNIDPLKLFTAQTIKQETSKSGKSLYVKLDVDYVILWLDCDREGENICFEVIKNVRRSMKQPPNGQSKDSRILRAKFSAITATDIRKAMDNLIFPNKNESLAVDARQELDLKIGCAFTRFQTRFFNGKYGDLDANVISYGPCQTPTLSFCVSQHDKIKSFSPETFWTLSVSASKQDVKGEQYGSEISLNWDRVKLFDKHVELLKFGSSYLGIGPHETMLVAERLYTQGYISYPRTETTSYPKNFDIKSVLKNQSKHPLWGLHATELLEKGFDWPTGGTDAGDHPPITPMRVAQESELSGDLWKIYNYVTRHFLGSISSNLKYQKTNVIIKIGHETFECSEFQKDEVLKIINVKLVEGQTSPPDYLTESEVISLMEKNGIGTDASIPVHINNICQRNYVTVQGSARRLVPTNLEKIDPDLSLPTMRSDVEKQLNYIALGKAEYTEIGQMDELFEATFSSLASTGKILSKCGKCKRPVRLHCSTCDETYSLPANGHIKDYKGLQCPFDDFGLVSFSTGSKDIGYPLCPYCYNHPPFENIRKGMGCNRCPHPTCEHSLVNNGICSCQANLCKGQMVLDATSAPRWKLSCNECNFVSAFLDMVKGVSISKDDYCENEECNSCILKIEFRENQNKKSLKGCVLCDDEIAELLENK</sequence>
<reference evidence="1" key="1">
    <citation type="submission" date="2021-06" db="EMBL/GenBank/DDBJ databases">
        <authorList>
            <person name="Kallberg Y."/>
            <person name="Tangrot J."/>
            <person name="Rosling A."/>
        </authorList>
    </citation>
    <scope>NUCLEOTIDE SEQUENCE</scope>
    <source>
        <strain evidence="1">AU212A</strain>
    </source>
</reference>
<keyword evidence="2" id="KW-1185">Reference proteome</keyword>
<gene>
    <name evidence="1" type="ORF">SCALOS_LOCUS158</name>
</gene>